<feature type="non-terminal residue" evidence="16">
    <location>
        <position position="1"/>
    </location>
</feature>
<comment type="similarity">
    <text evidence="3">Belongs to the SMC family. SMC2 subfamily.</text>
</comment>
<dbReference type="CDD" id="cd03273">
    <property type="entry name" value="ABC_SMC2_euk"/>
    <property type="match status" value="1"/>
</dbReference>
<comment type="subcellular location">
    <subcellularLocation>
        <location evidence="2">Chromosome</location>
    </subcellularLocation>
    <subcellularLocation>
        <location evidence="1">Nucleus</location>
    </subcellularLocation>
</comment>
<evidence type="ECO:0000256" key="11">
    <source>
        <dbReference type="ARBA" id="ARBA00023242"/>
    </source>
</evidence>
<dbReference type="Pfam" id="PF06470">
    <property type="entry name" value="SMC_hinge"/>
    <property type="match status" value="1"/>
</dbReference>
<dbReference type="PIRSF" id="PIRSF005719">
    <property type="entry name" value="SMC"/>
    <property type="match status" value="1"/>
</dbReference>
<evidence type="ECO:0000313" key="16">
    <source>
        <dbReference type="EMBL" id="NWI86863.1"/>
    </source>
</evidence>
<evidence type="ECO:0000256" key="3">
    <source>
        <dbReference type="ARBA" id="ARBA00005231"/>
    </source>
</evidence>
<evidence type="ECO:0000313" key="17">
    <source>
        <dbReference type="Proteomes" id="UP000633448"/>
    </source>
</evidence>
<dbReference type="InterPro" id="IPR027120">
    <property type="entry name" value="Smc2_ABC"/>
</dbReference>
<evidence type="ECO:0000256" key="4">
    <source>
        <dbReference type="ARBA" id="ARBA00022454"/>
    </source>
</evidence>
<evidence type="ECO:0000256" key="6">
    <source>
        <dbReference type="ARBA" id="ARBA00022741"/>
    </source>
</evidence>
<keyword evidence="10" id="KW-0226">DNA condensation</keyword>
<dbReference type="InterPro" id="IPR036277">
    <property type="entry name" value="SMC_hinge_sf"/>
</dbReference>
<dbReference type="FunFam" id="1.20.1060.20:FF:000005">
    <property type="entry name" value="Structural maintenance of chromosomes 2"/>
    <property type="match status" value="1"/>
</dbReference>
<keyword evidence="9 13" id="KW-0175">Coiled coil</keyword>
<dbReference type="SUPFAM" id="SSF52540">
    <property type="entry name" value="P-loop containing nucleoside triphosphate hydrolases"/>
    <property type="match status" value="1"/>
</dbReference>
<dbReference type="GO" id="GO:0005694">
    <property type="term" value="C:chromosome"/>
    <property type="evidence" value="ECO:0007669"/>
    <property type="project" value="UniProtKB-SubCell"/>
</dbReference>
<dbReference type="PANTHER" id="PTHR43977">
    <property type="entry name" value="STRUCTURAL MAINTENANCE OF CHROMOSOMES PROTEIN 3"/>
    <property type="match status" value="1"/>
</dbReference>
<keyword evidence="12" id="KW-0131">Cell cycle</keyword>
<keyword evidence="7" id="KW-0498">Mitosis</keyword>
<evidence type="ECO:0000256" key="8">
    <source>
        <dbReference type="ARBA" id="ARBA00022840"/>
    </source>
</evidence>
<dbReference type="GO" id="GO:0030261">
    <property type="term" value="P:chromosome condensation"/>
    <property type="evidence" value="ECO:0007669"/>
    <property type="project" value="UniProtKB-KW"/>
</dbReference>
<evidence type="ECO:0000256" key="14">
    <source>
        <dbReference type="SAM" id="MobiDB-lite"/>
    </source>
</evidence>
<dbReference type="Gene3D" id="3.40.50.300">
    <property type="entry name" value="P-loop containing nucleotide triphosphate hydrolases"/>
    <property type="match status" value="1"/>
</dbReference>
<dbReference type="EMBL" id="WEKX01005474">
    <property type="protein sequence ID" value="NWI86863.1"/>
    <property type="molecule type" value="Genomic_DNA"/>
</dbReference>
<dbReference type="GO" id="GO:0016887">
    <property type="term" value="F:ATP hydrolysis activity"/>
    <property type="evidence" value="ECO:0007669"/>
    <property type="project" value="InterPro"/>
</dbReference>
<feature type="coiled-coil region" evidence="13">
    <location>
        <begin position="409"/>
        <end position="478"/>
    </location>
</feature>
<keyword evidence="5" id="KW-0132">Cell division</keyword>
<dbReference type="Gene3D" id="1.20.1060.20">
    <property type="match status" value="1"/>
</dbReference>
<evidence type="ECO:0000256" key="10">
    <source>
        <dbReference type="ARBA" id="ARBA00023067"/>
    </source>
</evidence>
<dbReference type="InterPro" id="IPR024704">
    <property type="entry name" value="SMC"/>
</dbReference>
<feature type="non-terminal residue" evidence="16">
    <location>
        <position position="1038"/>
    </location>
</feature>
<evidence type="ECO:0000256" key="12">
    <source>
        <dbReference type="ARBA" id="ARBA00023306"/>
    </source>
</evidence>
<feature type="coiled-coil region" evidence="13">
    <location>
        <begin position="253"/>
        <end position="379"/>
    </location>
</feature>
<dbReference type="GO" id="GO:0005634">
    <property type="term" value="C:nucleus"/>
    <property type="evidence" value="ECO:0007669"/>
    <property type="project" value="UniProtKB-SubCell"/>
</dbReference>
<evidence type="ECO:0000256" key="5">
    <source>
        <dbReference type="ARBA" id="ARBA00022618"/>
    </source>
</evidence>
<feature type="region of interest" description="Disordered" evidence="14">
    <location>
        <begin position="786"/>
        <end position="810"/>
    </location>
</feature>
<dbReference type="OrthoDB" id="10255539at2759"/>
<evidence type="ECO:0000256" key="7">
    <source>
        <dbReference type="ARBA" id="ARBA00022776"/>
    </source>
</evidence>
<dbReference type="GO" id="GO:0051301">
    <property type="term" value="P:cell division"/>
    <property type="evidence" value="ECO:0007669"/>
    <property type="project" value="UniProtKB-KW"/>
</dbReference>
<comment type="caution">
    <text evidence="16">The sequence shown here is derived from an EMBL/GenBank/DDBJ whole genome shotgun (WGS) entry which is preliminary data.</text>
</comment>
<name>A0A851F2N0_PITSO</name>
<gene>
    <name evidence="16" type="primary">Smc2</name>
    <name evidence="16" type="ORF">PITSOR_R11632</name>
</gene>
<evidence type="ECO:0000256" key="2">
    <source>
        <dbReference type="ARBA" id="ARBA00004286"/>
    </source>
</evidence>
<dbReference type="SUPFAM" id="SSF75553">
    <property type="entry name" value="Smc hinge domain"/>
    <property type="match status" value="1"/>
</dbReference>
<evidence type="ECO:0000256" key="1">
    <source>
        <dbReference type="ARBA" id="ARBA00004123"/>
    </source>
</evidence>
<dbReference type="InterPro" id="IPR027417">
    <property type="entry name" value="P-loop_NTPase"/>
</dbReference>
<keyword evidence="11" id="KW-0539">Nucleus</keyword>
<keyword evidence="8" id="KW-0067">ATP-binding</keyword>
<feature type="domain" description="SMC hinge" evidence="15">
    <location>
        <begin position="520"/>
        <end position="640"/>
    </location>
</feature>
<protein>
    <submittedName>
        <fullName evidence="16">SMC2 protein</fullName>
    </submittedName>
</protein>
<dbReference type="Proteomes" id="UP000633448">
    <property type="component" value="Unassembled WGS sequence"/>
</dbReference>
<proteinExistence type="inferred from homology"/>
<keyword evidence="6" id="KW-0547">Nucleotide-binding</keyword>
<feature type="compositionally biased region" description="Basic and acidic residues" evidence="14">
    <location>
        <begin position="786"/>
        <end position="804"/>
    </location>
</feature>
<sequence length="1038" mass="118321">MHIKSIVLEGFKSYAQRTEIRDFDRFFNAITGLNGSGKSNILDSICFVLGINNLSQVRASNLQDLVYKSGKAGITKVVVSIYFDNSDKSRSPLGFEANDEIIITRQVVVGGRSKYLINGLNASNSRVQDLFCSVGLNVNNPHFLIMQGQITKVLNMKPPEILAMLEEAAGTRMYESKKIGAQKTIEKKETKLKSIETVLNEEINPNLQKLKEERACYLEYQKLVRETEHLDRFCIAYQYFLAEETKVSSSAVLKEMQSNVEKLRESVAEIEQKVRELNEDIAEIEKQKDKEVGGTLRTLEAALSENQRVNTQAQSALDLKKQNLKNEEIKYNELVARIQKDSKALMSKEKEVKKLEKELNTLQEESEKNADALTAAQQRFNAVSAGLSSNKDGEEATLSGQMMICKNEIDKAVTEAKQAQMKLNYARKELKAREAEVKKMDEGYKEDRKAFEAVEKIKKTLENQMKELNYSEEKEEALLAKKKALTSDISRMKGVYEGVMAKFPYLQFEYKYPEKHWNPNHVKGLVVSLITVKELSKAKALEVVAGGKLYNIIVDTEVTGKKVLEKGELKHRYTIIPLNKISARYVQPDTVKLAQSLAGRDNLHLALSLVVYESELQKAMEYVFGTTLVCNNMDSAKKVAFDKRIMTRTVTVDGDVFDPQGTLHGGSASSRAASVLCQIQEIKNIEVELTIKESELETVEKELASLKKVAERYQQLKQQWEMKSEEAELLQKKLHQSAYHKQEEELLALKKTIVECEETLKKTEENKKEAEEKYKVLEKKIENAEAERVKEQKKSEQELDDAKKKAAASSKKIKDMQQEVGALVLELEELKQEQASCKQQSVAAEEAIISYQKQVDAMAAEVAKTEETVEKSQKELAKQKELIVSHDNAIQNKSAEMVKYREKKNELQFKIKELEHNIIKSQQEAADAATKVTKMLEQYEWIASERPLFGQPNTAYDFKNNDPKESIQKLHKVREHKEKLGRTVNMRAMNLLSSTEERYNDLMKKKRIVESDKLKILTVIEELDRKKNEALDIAWKKV</sequence>
<organism evidence="16 17">
    <name type="scientific">Pitta sordida</name>
    <name type="common">Hooded pitta</name>
    <dbReference type="NCBI Taxonomy" id="9163"/>
    <lineage>
        <taxon>Eukaryota</taxon>
        <taxon>Metazoa</taxon>
        <taxon>Chordata</taxon>
        <taxon>Craniata</taxon>
        <taxon>Vertebrata</taxon>
        <taxon>Euteleostomi</taxon>
        <taxon>Archelosauria</taxon>
        <taxon>Archosauria</taxon>
        <taxon>Dinosauria</taxon>
        <taxon>Saurischia</taxon>
        <taxon>Theropoda</taxon>
        <taxon>Coelurosauria</taxon>
        <taxon>Aves</taxon>
        <taxon>Neognathae</taxon>
        <taxon>Neoaves</taxon>
        <taxon>Telluraves</taxon>
        <taxon>Australaves</taxon>
        <taxon>Passeriformes</taxon>
        <taxon>Pittidae</taxon>
        <taxon>Pitta</taxon>
    </lineage>
</organism>
<dbReference type="InterPro" id="IPR003395">
    <property type="entry name" value="RecF/RecN/SMC_N"/>
</dbReference>
<dbReference type="SMART" id="SM00968">
    <property type="entry name" value="SMC_hinge"/>
    <property type="match status" value="1"/>
</dbReference>
<dbReference type="AlphaFoldDB" id="A0A851F2N0"/>
<dbReference type="Pfam" id="PF02463">
    <property type="entry name" value="SMC_N"/>
    <property type="match status" value="1"/>
</dbReference>
<reference evidence="16" key="1">
    <citation type="submission" date="2019-10" db="EMBL/GenBank/DDBJ databases">
        <title>Bird 10,000 Genomes (B10K) Project - Family phase.</title>
        <authorList>
            <person name="Zhang G."/>
        </authorList>
    </citation>
    <scope>NUCLEOTIDE SEQUENCE</scope>
    <source>
        <strain evidence="16">B10K-DU-002-53</strain>
        <tissue evidence="16">Muscle</tissue>
    </source>
</reference>
<dbReference type="Gene3D" id="3.30.70.1620">
    <property type="match status" value="1"/>
</dbReference>
<accession>A0A851F2N0</accession>
<dbReference type="FunFam" id="3.40.50.300:FF:000278">
    <property type="entry name" value="Structural maintenance of chromosomes 2"/>
    <property type="match status" value="1"/>
</dbReference>
<keyword evidence="17" id="KW-1185">Reference proteome</keyword>
<keyword evidence="4" id="KW-0158">Chromosome</keyword>
<evidence type="ECO:0000259" key="15">
    <source>
        <dbReference type="SMART" id="SM00968"/>
    </source>
</evidence>
<dbReference type="InterPro" id="IPR010935">
    <property type="entry name" value="SMC_hinge"/>
</dbReference>
<evidence type="ECO:0000256" key="9">
    <source>
        <dbReference type="ARBA" id="ARBA00023054"/>
    </source>
</evidence>
<evidence type="ECO:0000256" key="13">
    <source>
        <dbReference type="SAM" id="Coils"/>
    </source>
</evidence>
<dbReference type="GO" id="GO:0005524">
    <property type="term" value="F:ATP binding"/>
    <property type="evidence" value="ECO:0007669"/>
    <property type="project" value="UniProtKB-KW"/>
</dbReference>